<comment type="caution">
    <text evidence="1">The sequence shown here is derived from an EMBL/GenBank/DDBJ whole genome shotgun (WGS) entry which is preliminary data.</text>
</comment>
<dbReference type="EMBL" id="JABANO010028450">
    <property type="protein sequence ID" value="KAF4715125.1"/>
    <property type="molecule type" value="Genomic_DNA"/>
</dbReference>
<dbReference type="PANTHER" id="PTHR35609">
    <property type="entry name" value="MACRO DOMAIN-CONTAINING PROTEIN"/>
    <property type="match status" value="1"/>
</dbReference>
<accession>A0A7J6R387</accession>
<sequence length="803" mass="89228">MNWFENLFGFKEATHCVTRSRFFERRLHDGAVLLESKANGREFHVGRFTTPTLESLRGEYAARVQANKKNSELLRSGGFSLTNVVADVRDLHRDPANRGGVFQVASQFNCLEMPDMNLTPEDGITNYIADPTQGPACAMECAPGTLYRNYFVDVNADGTLKEGGGDDSFELGQRADRQLDCLAYVGKALHNDKENYWHLKNGYVLPSEPTSLSRLSQRLQSLSEESIDDLRGQLAVGVQWDTEVSSVDSGEQRVCQVYCAAVPVAYAPGTTTDQWEPFARLVLRGCYESTLLVAALKAIERGTREKVYLTLVGGGVFGNDEQWIVDAIRESITSLGSKFDRHFPVDIIILIVMLSTNCVTDGLAITIFFHRWKDLRFSVSILGLLGRVSSPYMVAPRLPAMLFASSAFCSDDRVDGRHLGAGSKWFEDTFGFSERAGGSNMHATVHRNVKLHKRSDGVLELRSKPLRKRYEVGSFTTPSLAELRSAVSQNRAPETPGVRPYKQITIQNIVADVRELHRDPANDGAVFQVASQFNCLEMPGMNTTPEEGITNYNHDHTQGPACALECAPGTLFRNYFVKVMNNGTAGEIDVSDVDKSAAGLGQYDKKQLDGLQGLGEALDNRRNRYWTMKNGYATPSQRGSLADLKKRLEGLSKSTIDELTTKITVGVQKDTQVSSVSDRVQKVTQVYCSALPVGYFPNTSPADWEPFARMVLNSLYESTLLVAEREAQRTGRTKVFLTHVGGGVFGNDQRWIVDAIEKAVFSASLWGSWTAKLDVYIVNYKSVPRIYEQLVERLIPSLEGRFR</sequence>
<dbReference type="AlphaFoldDB" id="A0A7J6R387"/>
<dbReference type="PANTHER" id="PTHR35609:SF1">
    <property type="entry name" value="MACRO DOMAIN-CONTAINING PROTEIN"/>
    <property type="match status" value="1"/>
</dbReference>
<dbReference type="Proteomes" id="UP000553632">
    <property type="component" value="Unassembled WGS sequence"/>
</dbReference>
<protein>
    <submittedName>
        <fullName evidence="1">Uncharacterized protein</fullName>
    </submittedName>
</protein>
<evidence type="ECO:0000313" key="1">
    <source>
        <dbReference type="EMBL" id="KAF4715125.1"/>
    </source>
</evidence>
<organism evidence="1 2">
    <name type="scientific">Perkinsus olseni</name>
    <name type="common">Perkinsus atlanticus</name>
    <dbReference type="NCBI Taxonomy" id="32597"/>
    <lineage>
        <taxon>Eukaryota</taxon>
        <taxon>Sar</taxon>
        <taxon>Alveolata</taxon>
        <taxon>Perkinsozoa</taxon>
        <taxon>Perkinsea</taxon>
        <taxon>Perkinsida</taxon>
        <taxon>Perkinsidae</taxon>
        <taxon>Perkinsus</taxon>
    </lineage>
</organism>
<proteinExistence type="predicted"/>
<gene>
    <name evidence="1" type="ORF">FOZ63_030688</name>
</gene>
<keyword evidence="2" id="KW-1185">Reference proteome</keyword>
<evidence type="ECO:0000313" key="2">
    <source>
        <dbReference type="Proteomes" id="UP000553632"/>
    </source>
</evidence>
<reference evidence="1 2" key="1">
    <citation type="submission" date="2020-04" db="EMBL/GenBank/DDBJ databases">
        <title>Perkinsus olseni comparative genomics.</title>
        <authorList>
            <person name="Bogema D.R."/>
        </authorList>
    </citation>
    <scope>NUCLEOTIDE SEQUENCE [LARGE SCALE GENOMIC DNA]</scope>
    <source>
        <strain evidence="1 2">ATCC PRA-207</strain>
    </source>
</reference>
<name>A0A7J6R387_PEROL</name>